<organism evidence="1">
    <name type="scientific">viral metagenome</name>
    <dbReference type="NCBI Taxonomy" id="1070528"/>
    <lineage>
        <taxon>unclassified sequences</taxon>
        <taxon>metagenomes</taxon>
        <taxon>organismal metagenomes</taxon>
    </lineage>
</organism>
<evidence type="ECO:0000313" key="1">
    <source>
        <dbReference type="EMBL" id="QHS78945.1"/>
    </source>
</evidence>
<name>A0A6C0AHV4_9ZZZZ</name>
<dbReference type="AlphaFoldDB" id="A0A6C0AHV4"/>
<dbReference type="EMBL" id="MN740625">
    <property type="protein sequence ID" value="QHS78945.1"/>
    <property type="molecule type" value="Genomic_DNA"/>
</dbReference>
<reference evidence="1" key="1">
    <citation type="journal article" date="2020" name="Nature">
        <title>Giant virus diversity and host interactions through global metagenomics.</title>
        <authorList>
            <person name="Schulz F."/>
            <person name="Roux S."/>
            <person name="Paez-Espino D."/>
            <person name="Jungbluth S."/>
            <person name="Walsh D.A."/>
            <person name="Denef V.J."/>
            <person name="McMahon K.D."/>
            <person name="Konstantinidis K.T."/>
            <person name="Eloe-Fadrosh E.A."/>
            <person name="Kyrpides N.C."/>
            <person name="Woyke T."/>
        </authorList>
    </citation>
    <scope>NUCLEOTIDE SEQUENCE</scope>
    <source>
        <strain evidence="1">GVMAG-S-1035118-87</strain>
    </source>
</reference>
<protein>
    <submittedName>
        <fullName evidence="1">Uncharacterized protein</fullName>
    </submittedName>
</protein>
<sequence>MSKSRIIGAGCAGSTIYHCNVNLNTAGGTKKQGLPYSLSEPIMNHRVIKIKAYGVNRDMIFTINQVGGIGHTATVTRGGLRPKAPFVFHINE</sequence>
<accession>A0A6C0AHV4</accession>
<proteinExistence type="predicted"/>